<dbReference type="Gene3D" id="3.40.50.720">
    <property type="entry name" value="NAD(P)-binding Rossmann-like Domain"/>
    <property type="match status" value="1"/>
</dbReference>
<dbReference type="EMBL" id="ML993580">
    <property type="protein sequence ID" value="KAF2172909.1"/>
    <property type="molecule type" value="Genomic_DNA"/>
</dbReference>
<evidence type="ECO:0008006" key="5">
    <source>
        <dbReference type="Google" id="ProtNLM"/>
    </source>
</evidence>
<dbReference type="GO" id="GO:0016616">
    <property type="term" value="F:oxidoreductase activity, acting on the CH-OH group of donors, NAD or NADP as acceptor"/>
    <property type="evidence" value="ECO:0007669"/>
    <property type="project" value="UniProtKB-ARBA"/>
</dbReference>
<dbReference type="PANTHER" id="PTHR43008">
    <property type="entry name" value="BENZIL REDUCTASE"/>
    <property type="match status" value="1"/>
</dbReference>
<keyword evidence="4" id="KW-1185">Reference proteome</keyword>
<dbReference type="InterPro" id="IPR002347">
    <property type="entry name" value="SDR_fam"/>
</dbReference>
<dbReference type="GeneID" id="54557067"/>
<comment type="similarity">
    <text evidence="1">Belongs to the short-chain dehydrogenases/reductases (SDR) family.</text>
</comment>
<dbReference type="GO" id="GO:0050664">
    <property type="term" value="F:oxidoreductase activity, acting on NAD(P)H, oxygen as acceptor"/>
    <property type="evidence" value="ECO:0007669"/>
    <property type="project" value="TreeGrafter"/>
</dbReference>
<dbReference type="Proteomes" id="UP000799537">
    <property type="component" value="Unassembled WGS sequence"/>
</dbReference>
<evidence type="ECO:0000256" key="1">
    <source>
        <dbReference type="ARBA" id="ARBA00006484"/>
    </source>
</evidence>
<reference evidence="3" key="1">
    <citation type="journal article" date="2020" name="Stud. Mycol.">
        <title>101 Dothideomycetes genomes: a test case for predicting lifestyles and emergence of pathogens.</title>
        <authorList>
            <person name="Haridas S."/>
            <person name="Albert R."/>
            <person name="Binder M."/>
            <person name="Bloem J."/>
            <person name="Labutti K."/>
            <person name="Salamov A."/>
            <person name="Andreopoulos B."/>
            <person name="Baker S."/>
            <person name="Barry K."/>
            <person name="Bills G."/>
            <person name="Bluhm B."/>
            <person name="Cannon C."/>
            <person name="Castanera R."/>
            <person name="Culley D."/>
            <person name="Daum C."/>
            <person name="Ezra D."/>
            <person name="Gonzalez J."/>
            <person name="Henrissat B."/>
            <person name="Kuo A."/>
            <person name="Liang C."/>
            <person name="Lipzen A."/>
            <person name="Lutzoni F."/>
            <person name="Magnuson J."/>
            <person name="Mondo S."/>
            <person name="Nolan M."/>
            <person name="Ohm R."/>
            <person name="Pangilinan J."/>
            <person name="Park H.-J."/>
            <person name="Ramirez L."/>
            <person name="Alfaro M."/>
            <person name="Sun H."/>
            <person name="Tritt A."/>
            <person name="Yoshinaga Y."/>
            <person name="Zwiers L.-H."/>
            <person name="Turgeon B."/>
            <person name="Goodwin S."/>
            <person name="Spatafora J."/>
            <person name="Crous P."/>
            <person name="Grigoriev I."/>
        </authorList>
    </citation>
    <scope>NUCLEOTIDE SEQUENCE</scope>
    <source>
        <strain evidence="3">ATCC 36951</strain>
    </source>
</reference>
<dbReference type="AlphaFoldDB" id="A0A6A6D437"/>
<dbReference type="OrthoDB" id="47007at2759"/>
<dbReference type="Pfam" id="PF00106">
    <property type="entry name" value="adh_short"/>
    <property type="match status" value="1"/>
</dbReference>
<dbReference type="InterPro" id="IPR036291">
    <property type="entry name" value="NAD(P)-bd_dom_sf"/>
</dbReference>
<sequence length="154" mass="16852">MSLRGKVALVTGGGKSLPADSARKLAREGAALALHYNTAKTRDQALLFRDELRRTYAGIRVSMHYGDLSSAAAVEDLFSEVVAEHRKIDLVVNTAGVVLNNEKLFTYSVFVDGQKNKWADRCAEAQRIQASSCERGRVHNAPLKPLSLNTVRPS</sequence>
<organism evidence="3 4">
    <name type="scientific">Zasmidium cellare ATCC 36951</name>
    <dbReference type="NCBI Taxonomy" id="1080233"/>
    <lineage>
        <taxon>Eukaryota</taxon>
        <taxon>Fungi</taxon>
        <taxon>Dikarya</taxon>
        <taxon>Ascomycota</taxon>
        <taxon>Pezizomycotina</taxon>
        <taxon>Dothideomycetes</taxon>
        <taxon>Dothideomycetidae</taxon>
        <taxon>Mycosphaerellales</taxon>
        <taxon>Mycosphaerellaceae</taxon>
        <taxon>Zasmidium</taxon>
    </lineage>
</organism>
<proteinExistence type="inferred from homology"/>
<accession>A0A6A6D437</accession>
<gene>
    <name evidence="3" type="ORF">M409DRAFT_16864</name>
</gene>
<name>A0A6A6D437_ZASCE</name>
<protein>
    <recommendedName>
        <fullName evidence="5">Ketoreductase (KR) domain-containing protein</fullName>
    </recommendedName>
</protein>
<dbReference type="PANTHER" id="PTHR43008:SF4">
    <property type="entry name" value="CHAIN DEHYDROGENASE, PUTATIVE (AFU_ORTHOLOGUE AFUA_4G08710)-RELATED"/>
    <property type="match status" value="1"/>
</dbReference>
<dbReference type="RefSeq" id="XP_033673798.1">
    <property type="nucleotide sequence ID" value="XM_033803795.1"/>
</dbReference>
<evidence type="ECO:0000313" key="3">
    <source>
        <dbReference type="EMBL" id="KAF2172909.1"/>
    </source>
</evidence>
<evidence type="ECO:0000313" key="4">
    <source>
        <dbReference type="Proteomes" id="UP000799537"/>
    </source>
</evidence>
<dbReference type="SUPFAM" id="SSF51735">
    <property type="entry name" value="NAD(P)-binding Rossmann-fold domains"/>
    <property type="match status" value="1"/>
</dbReference>
<keyword evidence="2" id="KW-0560">Oxidoreductase</keyword>
<evidence type="ECO:0000256" key="2">
    <source>
        <dbReference type="ARBA" id="ARBA00023002"/>
    </source>
</evidence>